<evidence type="ECO:0008006" key="5">
    <source>
        <dbReference type="Google" id="ProtNLM"/>
    </source>
</evidence>
<gene>
    <name evidence="3" type="ORF">OXX778_LOCUS2286</name>
</gene>
<organism evidence="3 4">
    <name type="scientific">Brachionus calyciflorus</name>
    <dbReference type="NCBI Taxonomy" id="104777"/>
    <lineage>
        <taxon>Eukaryota</taxon>
        <taxon>Metazoa</taxon>
        <taxon>Spiralia</taxon>
        <taxon>Gnathifera</taxon>
        <taxon>Rotifera</taxon>
        <taxon>Eurotatoria</taxon>
        <taxon>Monogononta</taxon>
        <taxon>Pseudotrocha</taxon>
        <taxon>Ploima</taxon>
        <taxon>Brachionidae</taxon>
        <taxon>Brachionus</taxon>
    </lineage>
</organism>
<protein>
    <recommendedName>
        <fullName evidence="5">Axonemal dynein light chain domain-containing protein 1</fullName>
    </recommendedName>
</protein>
<sequence length="830" mass="96131">MSVIAKNEYEKLPKIGSTKEINDCVVPFIENKIEIKNEEATKKFSKCIPNDLIVAFKQAEQPKEYIGPPNKKTLNGIKPTNPSVIKRPDNAWNFEKQREKFKFLTEQPICSCGAGKDMSFIYDSVLQSKNLTKPFPSKYDISAIRASNSTSEQQIQIPDTLIPDEFKIAKNQGVWPLKVEENNFTALTEDHLNHVTTFPSLKPVGRNEVIQLKHTMDALLKRVGADIIDQKGPTQLHNLLEIIKQEQDIYNIIFHEVIRQVTVECKERGEILSKLRERYANLLSRVPREIKSLHEEVVAQRALDRRLTEELMEFKSTINYLTDELSYVKEHDKQIAEQAAIYQKDLKKALEDAEKNASLLAEYHELYELQRKRLEAAIKSIIDERDLWIKTSYSIAYKVVVENKLSTAKRLNIAEKSWSKQGKHFALLQSDRDTKDVIEIQKLIENWKESLNELRNEIVTKERDLKRSIEKTRNDLIELKKYLKQNTFDDWGELILVPDFDKVSNLFSQTKKILDTVAKDSELFNGDSVLLSEEKLKKGERILFSFVQLCNRVASRHEPVRDLKKYQEFKGYETLNTDIKLLHDHYRNRTSGDNGVSKSLNTLSNILDLWQQKMSSQIISENSKGKVRISESEWTSFFQALDECMDLTYKTENAIGQPLKEGTDGSPNGIDHPEIRIIDHDDLINNLHRWMAAFSHYVDSQDAHIVEEVNNIHTKMIHWMVQALIRLAPDREDMSEEAKRIVYDSTSTVDVLEKIGSTISEKLEKFSIALADRCNNIITEEENTRKANEESKYEKEFQNLQVFKSEVKEWNYVVKLLIAELNGDKSHRKA</sequence>
<dbReference type="PANTHER" id="PTHR23052">
    <property type="entry name" value="AXONEMAL DYNEIN LIGHT CHAIN DOMAIN-CONTAINING PROTEIN 1"/>
    <property type="match status" value="1"/>
</dbReference>
<keyword evidence="4" id="KW-1185">Reference proteome</keyword>
<keyword evidence="1 2" id="KW-0175">Coiled coil</keyword>
<feature type="coiled-coil region" evidence="2">
    <location>
        <begin position="336"/>
        <end position="384"/>
    </location>
</feature>
<evidence type="ECO:0000256" key="1">
    <source>
        <dbReference type="ARBA" id="ARBA00023054"/>
    </source>
</evidence>
<dbReference type="AlphaFoldDB" id="A0A813MUY6"/>
<dbReference type="Proteomes" id="UP000663879">
    <property type="component" value="Unassembled WGS sequence"/>
</dbReference>
<evidence type="ECO:0000313" key="4">
    <source>
        <dbReference type="Proteomes" id="UP000663879"/>
    </source>
</evidence>
<dbReference type="Pfam" id="PF10211">
    <property type="entry name" value="Ax_dynein_light"/>
    <property type="match status" value="1"/>
</dbReference>
<accession>A0A813MUY6</accession>
<dbReference type="InterPro" id="IPR052845">
    <property type="entry name" value="Axonemal_dynein_LC_domain"/>
</dbReference>
<feature type="non-terminal residue" evidence="3">
    <location>
        <position position="830"/>
    </location>
</feature>
<dbReference type="GO" id="GO:0005737">
    <property type="term" value="C:cytoplasm"/>
    <property type="evidence" value="ECO:0007669"/>
    <property type="project" value="UniProtKB-ARBA"/>
</dbReference>
<feature type="coiled-coil region" evidence="2">
    <location>
        <begin position="437"/>
        <end position="471"/>
    </location>
</feature>
<comment type="caution">
    <text evidence="3">The sequence shown here is derived from an EMBL/GenBank/DDBJ whole genome shotgun (WGS) entry which is preliminary data.</text>
</comment>
<evidence type="ECO:0000256" key="2">
    <source>
        <dbReference type="SAM" id="Coils"/>
    </source>
</evidence>
<dbReference type="InterPro" id="IPR019347">
    <property type="entry name" value="Axonemal_dynein_light_chain"/>
</dbReference>
<name>A0A813MUY6_9BILA</name>
<dbReference type="EMBL" id="CAJNOC010000174">
    <property type="protein sequence ID" value="CAF0722793.1"/>
    <property type="molecule type" value="Genomic_DNA"/>
</dbReference>
<reference evidence="3" key="1">
    <citation type="submission" date="2021-02" db="EMBL/GenBank/DDBJ databases">
        <authorList>
            <person name="Nowell W R."/>
        </authorList>
    </citation>
    <scope>NUCLEOTIDE SEQUENCE</scope>
    <source>
        <strain evidence="3">Ploen Becks lab</strain>
    </source>
</reference>
<proteinExistence type="predicted"/>
<dbReference type="PANTHER" id="PTHR23052:SF1">
    <property type="entry name" value="AXONEMAL DYNEIN LIGHT CHAIN DOMAIN-CONTAINING PROTEIN 1"/>
    <property type="match status" value="1"/>
</dbReference>
<evidence type="ECO:0000313" key="3">
    <source>
        <dbReference type="EMBL" id="CAF0722793.1"/>
    </source>
</evidence>
<dbReference type="OrthoDB" id="1927454at2759"/>